<feature type="compositionally biased region" description="Pro residues" evidence="1">
    <location>
        <begin position="189"/>
        <end position="199"/>
    </location>
</feature>
<dbReference type="STRING" id="5288.A0A5C5FZN6"/>
<organism evidence="2 3">
    <name type="scientific">Rhodotorula diobovata</name>
    <dbReference type="NCBI Taxonomy" id="5288"/>
    <lineage>
        <taxon>Eukaryota</taxon>
        <taxon>Fungi</taxon>
        <taxon>Dikarya</taxon>
        <taxon>Basidiomycota</taxon>
        <taxon>Pucciniomycotina</taxon>
        <taxon>Microbotryomycetes</taxon>
        <taxon>Sporidiobolales</taxon>
        <taxon>Sporidiobolaceae</taxon>
        <taxon>Rhodotorula</taxon>
    </lineage>
</organism>
<accession>A0A5C5FZN6</accession>
<sequence>MRGPLQLCAPPAVHASPHEPTGPLTACLPMHPLPERLMPCLSAPCFCSLPTKMPAWPGFGRAADQPAYLPLAQSGASTPTSRDGEPVESFGAWTGSAFNSAVRGDLAKESSLYVDHQRDSPTTSTSAAAPRLAARSTRRFLLVCAVLLVGFCTLASKPPASLNHLREATRAAWRTPSPPSDRAPSLSPASPPWQPPCPPSTWSSGHWAPNPLPPNASVWDASPSLGHRPDSTSHRCAQDFIRVDWYLGVEPPRGCPVPDTVQARKEWGSWPMSEYRERMARWRWAAGGGDVCEEGVDGPWDRVDEDAGVDEGTVRMLQSLIDRGGWLIVGDSLSEEHFFSLSCMLYPHVTATWPYPFMTSNQWQFKEEHLLLDPDGPLIRSGRLRVPPNWDYEGAPLISHVRSDHGFSASELIDLYRSVHAPSAAPSFAALYPALSVLEPHSNATLLLRDYVPLSPSLSYILSLFLEPASPRNISTPLTPAYAPSTTPPDALRAAARVTRSANYRALVFSTGAHFSARQFDFNGGASGRPDLEDEAPTEFFQLAMRAWVARVAEAMGEAGRAGEGKEVLIRPTNVGHDACHEALAPLKEVDRSASVAYNWKELWRMNEAAEDIVRDLAHPQVHFLDLNRPAALRPDAHTNVDCLHLAIGSGVVEGWTRFVDYWLRERARATEPPRKVSRRVAGRG</sequence>
<feature type="region of interest" description="Disordered" evidence="1">
    <location>
        <begin position="171"/>
        <end position="215"/>
    </location>
</feature>
<keyword evidence="3" id="KW-1185">Reference proteome</keyword>
<evidence type="ECO:0000256" key="1">
    <source>
        <dbReference type="SAM" id="MobiDB-lite"/>
    </source>
</evidence>
<dbReference type="EMBL" id="SOZI01000027">
    <property type="protein sequence ID" value="TNY22340.1"/>
    <property type="molecule type" value="Genomic_DNA"/>
</dbReference>
<dbReference type="Proteomes" id="UP000311382">
    <property type="component" value="Unassembled WGS sequence"/>
</dbReference>
<comment type="caution">
    <text evidence="2">The sequence shown here is derived from an EMBL/GenBank/DDBJ whole genome shotgun (WGS) entry which is preliminary data.</text>
</comment>
<name>A0A5C5FZN6_9BASI</name>
<reference evidence="2 3" key="1">
    <citation type="submission" date="2019-03" db="EMBL/GenBank/DDBJ databases">
        <title>Rhodosporidium diobovatum UCD-FST 08-225 genome sequencing, assembly, and annotation.</title>
        <authorList>
            <person name="Fakankun I.U."/>
            <person name="Fristensky B."/>
            <person name="Levin D.B."/>
        </authorList>
    </citation>
    <scope>NUCLEOTIDE SEQUENCE [LARGE SCALE GENOMIC DNA]</scope>
    <source>
        <strain evidence="2 3">UCD-FST 08-225</strain>
    </source>
</reference>
<dbReference type="OrthoDB" id="630188at2759"/>
<evidence type="ECO:0000313" key="3">
    <source>
        <dbReference type="Proteomes" id="UP000311382"/>
    </source>
</evidence>
<protein>
    <submittedName>
        <fullName evidence="2">Uncharacterized protein</fullName>
    </submittedName>
</protein>
<evidence type="ECO:0000313" key="2">
    <source>
        <dbReference type="EMBL" id="TNY22340.1"/>
    </source>
</evidence>
<proteinExistence type="predicted"/>
<dbReference type="AlphaFoldDB" id="A0A5C5FZN6"/>
<gene>
    <name evidence="2" type="ORF">DMC30DRAFT_153009</name>
</gene>